<organism evidence="7 8">
    <name type="scientific">Alicyclobacillus dauci</name>
    <dbReference type="NCBI Taxonomy" id="1475485"/>
    <lineage>
        <taxon>Bacteria</taxon>
        <taxon>Bacillati</taxon>
        <taxon>Bacillota</taxon>
        <taxon>Bacilli</taxon>
        <taxon>Bacillales</taxon>
        <taxon>Alicyclobacillaceae</taxon>
        <taxon>Alicyclobacillus</taxon>
    </lineage>
</organism>
<dbReference type="Gene3D" id="2.40.30.40">
    <property type="entry name" value="Peptidase M42, domain 2"/>
    <property type="match status" value="1"/>
</dbReference>
<keyword evidence="8" id="KW-1185">Reference proteome</keyword>
<dbReference type="InterPro" id="IPR051464">
    <property type="entry name" value="Peptidase_M42_aminopept"/>
</dbReference>
<evidence type="ECO:0000313" key="8">
    <source>
        <dbReference type="Proteomes" id="UP001164803"/>
    </source>
</evidence>
<name>A0ABY6YYC5_9BACL</name>
<keyword evidence="4" id="KW-0479">Metal-binding</keyword>
<evidence type="ECO:0000256" key="4">
    <source>
        <dbReference type="ARBA" id="ARBA00022723"/>
    </source>
</evidence>
<dbReference type="PANTHER" id="PTHR32481">
    <property type="entry name" value="AMINOPEPTIDASE"/>
    <property type="match status" value="1"/>
</dbReference>
<proteinExistence type="inferred from homology"/>
<dbReference type="Pfam" id="PF05343">
    <property type="entry name" value="Peptidase_M42"/>
    <property type="match status" value="1"/>
</dbReference>
<keyword evidence="5" id="KW-0378">Hydrolase</keyword>
<dbReference type="Gene3D" id="3.40.630.10">
    <property type="entry name" value="Zn peptidases"/>
    <property type="match status" value="1"/>
</dbReference>
<keyword evidence="3" id="KW-0645">Protease</keyword>
<dbReference type="SUPFAM" id="SSF53187">
    <property type="entry name" value="Zn-dependent exopeptidases"/>
    <property type="match status" value="1"/>
</dbReference>
<evidence type="ECO:0000313" key="7">
    <source>
        <dbReference type="EMBL" id="WAH35121.1"/>
    </source>
</evidence>
<accession>A0ABY6YYC5</accession>
<comment type="similarity">
    <text evidence="1 6">Belongs to the peptidase M42 family.</text>
</comment>
<evidence type="ECO:0000256" key="3">
    <source>
        <dbReference type="ARBA" id="ARBA00022670"/>
    </source>
</evidence>
<dbReference type="Proteomes" id="UP001164803">
    <property type="component" value="Chromosome"/>
</dbReference>
<dbReference type="PANTHER" id="PTHR32481:SF9">
    <property type="entry name" value="ENDOGLUCANASE"/>
    <property type="match status" value="1"/>
</dbReference>
<protein>
    <submittedName>
        <fullName evidence="7">Peptidase M42</fullName>
    </submittedName>
</protein>
<dbReference type="SUPFAM" id="SSF101821">
    <property type="entry name" value="Aminopeptidase/glucanase lid domain"/>
    <property type="match status" value="1"/>
</dbReference>
<gene>
    <name evidence="7" type="ORF">NZD86_12400</name>
</gene>
<dbReference type="InterPro" id="IPR023367">
    <property type="entry name" value="Peptidase_M42_dom2"/>
</dbReference>
<dbReference type="EMBL" id="CP104064">
    <property type="protein sequence ID" value="WAH35121.1"/>
    <property type="molecule type" value="Genomic_DNA"/>
</dbReference>
<dbReference type="RefSeq" id="WP_268042030.1">
    <property type="nucleotide sequence ID" value="NZ_CP104064.1"/>
</dbReference>
<evidence type="ECO:0000256" key="1">
    <source>
        <dbReference type="ARBA" id="ARBA00006272"/>
    </source>
</evidence>
<dbReference type="PIRSF" id="PIRSF001123">
    <property type="entry name" value="PepA_GA"/>
    <property type="match status" value="1"/>
</dbReference>
<dbReference type="InterPro" id="IPR008007">
    <property type="entry name" value="Peptidase_M42"/>
</dbReference>
<evidence type="ECO:0000256" key="5">
    <source>
        <dbReference type="ARBA" id="ARBA00022801"/>
    </source>
</evidence>
<keyword evidence="2" id="KW-0031">Aminopeptidase</keyword>
<evidence type="ECO:0000256" key="2">
    <source>
        <dbReference type="ARBA" id="ARBA00022438"/>
    </source>
</evidence>
<evidence type="ECO:0000256" key="6">
    <source>
        <dbReference type="PIRNR" id="PIRNR001123"/>
    </source>
</evidence>
<reference evidence="7" key="1">
    <citation type="submission" date="2022-08" db="EMBL/GenBank/DDBJ databases">
        <title>Alicyclobacillus dauci DSM2870, complete genome.</title>
        <authorList>
            <person name="Wang Q."/>
            <person name="Cai R."/>
            <person name="Wang Z."/>
        </authorList>
    </citation>
    <scope>NUCLEOTIDE SEQUENCE</scope>
    <source>
        <strain evidence="7">DSM 28700</strain>
    </source>
</reference>
<sequence>MKELILKLAKEIAPSGSERAFQSQLLAEVQDVADNVHVDTLGNGIARKNGEGPHIMLAAHADEPGVMVVDIDDEGFLRLIAVGNLDPKHLLHRQVAFTNGVRGSIELEEKVKVADATYDHLFVDIGATSKEDALGRVYIGLAGVVVNDVTELGERKLVGRALDNRVGCAVAIQAFRELAAANRNVTLVFTAQSVVGARGARTAAYQIAPDLALIIDAAPASDVPDGKRTSLKLGGGPAVKIMDGTAIVPIDVKDHLIETAKKANLTVQYEVWPGGQSDVGSVQLSVDGIRIGGVSYPARYVGSTQTVVDLQDVEQVLQLTVAAAKTFKQA</sequence>